<proteinExistence type="predicted"/>
<protein>
    <submittedName>
        <fullName evidence="1">Uncharacterized protein</fullName>
    </submittedName>
</protein>
<dbReference type="RefSeq" id="WP_264983992.1">
    <property type="nucleotide sequence ID" value="NZ_AP026708.1"/>
</dbReference>
<keyword evidence="2" id="KW-1185">Reference proteome</keyword>
<name>A0ABN6RS98_9BACT</name>
<evidence type="ECO:0000313" key="1">
    <source>
        <dbReference type="EMBL" id="BDQ33942.1"/>
    </source>
</evidence>
<gene>
    <name evidence="1" type="ORF">JCM14722_14840</name>
</gene>
<evidence type="ECO:0000313" key="2">
    <source>
        <dbReference type="Proteomes" id="UP001061361"/>
    </source>
</evidence>
<dbReference type="Proteomes" id="UP001061361">
    <property type="component" value="Chromosome"/>
</dbReference>
<organism evidence="1 2">
    <name type="scientific">Pseudodesulfovibrio portus</name>
    <dbReference type="NCBI Taxonomy" id="231439"/>
    <lineage>
        <taxon>Bacteria</taxon>
        <taxon>Pseudomonadati</taxon>
        <taxon>Thermodesulfobacteriota</taxon>
        <taxon>Desulfovibrionia</taxon>
        <taxon>Desulfovibrionales</taxon>
        <taxon>Desulfovibrionaceae</taxon>
    </lineage>
</organism>
<accession>A0ABN6RS98</accession>
<reference evidence="1" key="1">
    <citation type="submission" date="2022-08" db="EMBL/GenBank/DDBJ databases">
        <title>Genome Sequence of the sulphate-reducing bacterium, Pseudodesulfovibrio portus JCM14722.</title>
        <authorList>
            <person name="Kondo R."/>
            <person name="Kataoka T."/>
        </authorList>
    </citation>
    <scope>NUCLEOTIDE SEQUENCE</scope>
    <source>
        <strain evidence="1">JCM 14722</strain>
    </source>
</reference>
<dbReference type="EMBL" id="AP026708">
    <property type="protein sequence ID" value="BDQ33942.1"/>
    <property type="molecule type" value="Genomic_DNA"/>
</dbReference>
<sequence>MFELVIEDRGGEYVAFKAEKEREVELIRQRHVRSLTEGLASIREAKPAKKAKK</sequence>